<keyword evidence="13" id="KW-1185">Reference proteome</keyword>
<dbReference type="Gene3D" id="1.20.5.1930">
    <property type="match status" value="1"/>
</dbReference>
<evidence type="ECO:0000256" key="9">
    <source>
        <dbReference type="SAM" id="MobiDB-lite"/>
    </source>
</evidence>
<dbReference type="GeneID" id="78371859"/>
<evidence type="ECO:0000313" key="12">
    <source>
        <dbReference type="EMBL" id="KJE77797.1"/>
    </source>
</evidence>
<evidence type="ECO:0000256" key="5">
    <source>
        <dbReference type="ARBA" id="ARBA00022741"/>
    </source>
</evidence>
<dbReference type="STRING" id="1121877.FEAC_05460"/>
<keyword evidence="3" id="KW-0597">Phosphoprotein</keyword>
<accession>A0A0D8FYS8</accession>
<feature type="transmembrane region" description="Helical" evidence="10">
    <location>
        <begin position="117"/>
        <end position="140"/>
    </location>
</feature>
<protein>
    <recommendedName>
        <fullName evidence="2">histidine kinase</fullName>
        <ecNumber evidence="2">2.7.13.3</ecNumber>
    </recommendedName>
</protein>
<dbReference type="GO" id="GO:0005524">
    <property type="term" value="F:ATP binding"/>
    <property type="evidence" value="ECO:0007669"/>
    <property type="project" value="UniProtKB-KW"/>
</dbReference>
<dbReference type="PANTHER" id="PTHR24421:SF10">
    <property type="entry name" value="NITRATE_NITRITE SENSOR PROTEIN NARQ"/>
    <property type="match status" value="1"/>
</dbReference>
<evidence type="ECO:0000256" key="8">
    <source>
        <dbReference type="ARBA" id="ARBA00023012"/>
    </source>
</evidence>
<keyword evidence="10" id="KW-0812">Transmembrane</keyword>
<dbReference type="InterPro" id="IPR050482">
    <property type="entry name" value="Sensor_HK_TwoCompSys"/>
</dbReference>
<feature type="transmembrane region" description="Helical" evidence="10">
    <location>
        <begin position="44"/>
        <end position="66"/>
    </location>
</feature>
<dbReference type="SUPFAM" id="SSF55874">
    <property type="entry name" value="ATPase domain of HSP90 chaperone/DNA topoisomerase II/histidine kinase"/>
    <property type="match status" value="1"/>
</dbReference>
<evidence type="ECO:0000256" key="4">
    <source>
        <dbReference type="ARBA" id="ARBA00022679"/>
    </source>
</evidence>
<feature type="transmembrane region" description="Helical" evidence="10">
    <location>
        <begin position="72"/>
        <end position="105"/>
    </location>
</feature>
<dbReference type="OrthoDB" id="227596at2"/>
<evidence type="ECO:0000256" key="6">
    <source>
        <dbReference type="ARBA" id="ARBA00022777"/>
    </source>
</evidence>
<dbReference type="EMBL" id="JXUW01000003">
    <property type="protein sequence ID" value="KJE77797.1"/>
    <property type="molecule type" value="Genomic_DNA"/>
</dbReference>
<keyword evidence="5" id="KW-0547">Nucleotide-binding</keyword>
<gene>
    <name evidence="12" type="primary">desK1</name>
    <name evidence="12" type="ORF">FEAC_05460</name>
</gene>
<evidence type="ECO:0000256" key="3">
    <source>
        <dbReference type="ARBA" id="ARBA00022553"/>
    </source>
</evidence>
<keyword evidence="10" id="KW-1133">Transmembrane helix</keyword>
<dbReference type="eggNOG" id="COG4585">
    <property type="taxonomic scope" value="Bacteria"/>
</dbReference>
<dbReference type="CDD" id="cd16917">
    <property type="entry name" value="HATPase_UhpB-NarQ-NarX-like"/>
    <property type="match status" value="1"/>
</dbReference>
<dbReference type="Pfam" id="PF07730">
    <property type="entry name" value="HisKA_3"/>
    <property type="match status" value="1"/>
</dbReference>
<dbReference type="InterPro" id="IPR036890">
    <property type="entry name" value="HATPase_C_sf"/>
</dbReference>
<evidence type="ECO:0000256" key="10">
    <source>
        <dbReference type="SAM" id="Phobius"/>
    </source>
</evidence>
<name>A0A0D8FYS8_9ACTN</name>
<keyword evidence="10" id="KW-0472">Membrane</keyword>
<comment type="catalytic activity">
    <reaction evidence="1">
        <text>ATP + protein L-histidine = ADP + protein N-phospho-L-histidine.</text>
        <dbReference type="EC" id="2.7.13.3"/>
    </reaction>
</comment>
<dbReference type="GO" id="GO:0046983">
    <property type="term" value="F:protein dimerization activity"/>
    <property type="evidence" value="ECO:0007669"/>
    <property type="project" value="InterPro"/>
</dbReference>
<feature type="compositionally biased region" description="Polar residues" evidence="9">
    <location>
        <begin position="404"/>
        <end position="420"/>
    </location>
</feature>
<keyword evidence="7" id="KW-0067">ATP-binding</keyword>
<evidence type="ECO:0000259" key="11">
    <source>
        <dbReference type="Pfam" id="PF07730"/>
    </source>
</evidence>
<reference evidence="12 13" key="1">
    <citation type="submission" date="2015-01" db="EMBL/GenBank/DDBJ databases">
        <title>Draft genome of the acidophilic iron oxidizer Ferrimicrobium acidiphilum strain T23.</title>
        <authorList>
            <person name="Poehlein A."/>
            <person name="Eisen S."/>
            <person name="Schloemann M."/>
            <person name="Johnson B.D."/>
            <person name="Daniel R."/>
            <person name="Muehling M."/>
        </authorList>
    </citation>
    <scope>NUCLEOTIDE SEQUENCE [LARGE SCALE GENOMIC DNA]</scope>
    <source>
        <strain evidence="12 13">T23</strain>
    </source>
</reference>
<feature type="domain" description="Signal transduction histidine kinase subgroup 3 dimerisation and phosphoacceptor" evidence="11">
    <location>
        <begin position="192"/>
        <end position="258"/>
    </location>
</feature>
<evidence type="ECO:0000256" key="1">
    <source>
        <dbReference type="ARBA" id="ARBA00000085"/>
    </source>
</evidence>
<dbReference type="Gene3D" id="3.30.565.10">
    <property type="entry name" value="Histidine kinase-like ATPase, C-terminal domain"/>
    <property type="match status" value="1"/>
</dbReference>
<proteinExistence type="predicted"/>
<dbReference type="AlphaFoldDB" id="A0A0D8FYS8"/>
<dbReference type="PANTHER" id="PTHR24421">
    <property type="entry name" value="NITRATE/NITRITE SENSOR PROTEIN NARX-RELATED"/>
    <property type="match status" value="1"/>
</dbReference>
<dbReference type="RefSeq" id="WP_052565336.1">
    <property type="nucleotide sequence ID" value="NZ_JQKF01000013.1"/>
</dbReference>
<sequence length="420" mass="45142">MNVLLKLRQSRFWSVPIGTGIVAILAVVGAWVEAHPQNHYSGLHLISQPPLIAFMIPLAAAIALLFVRKHPVAVFLFTVIAAIAWSALGQLNGATLVPILVAGFWMAQEDSWRKTALVGLAATIVLWFANGAFGPFGFIGGPGLTMWPEMIAALALGGVASARRLWREEAQARQRDVERAREEEIHLIINQERMRIARELHDVVAHTMAMINIQASAAQLLIDTDPSRASTAIVEIRSASKSGLKELRSILAIMRPPERDEAHGEVVPDLPAIQRLIADWSQAGVSTTLVISGEPGELPTEVVLASFRIIQEALTNVARHAKNPTTQVTLAYTPTSLTIEVTNTTSSPVSDFQEGAGSGLIGMQERVRSLSGSFTAGPLGDDGFQIRVVLQLKEGASLEDMTASGLSNTSQSGVNHSDGR</sequence>
<dbReference type="Proteomes" id="UP000032336">
    <property type="component" value="Unassembled WGS sequence"/>
</dbReference>
<comment type="caution">
    <text evidence="12">The sequence shown here is derived from an EMBL/GenBank/DDBJ whole genome shotgun (WGS) entry which is preliminary data.</text>
</comment>
<dbReference type="GO" id="GO:0016020">
    <property type="term" value="C:membrane"/>
    <property type="evidence" value="ECO:0007669"/>
    <property type="project" value="InterPro"/>
</dbReference>
<evidence type="ECO:0000256" key="2">
    <source>
        <dbReference type="ARBA" id="ARBA00012438"/>
    </source>
</evidence>
<evidence type="ECO:0000313" key="13">
    <source>
        <dbReference type="Proteomes" id="UP000032336"/>
    </source>
</evidence>
<keyword evidence="6 12" id="KW-0418">Kinase</keyword>
<feature type="region of interest" description="Disordered" evidence="9">
    <location>
        <begin position="401"/>
        <end position="420"/>
    </location>
</feature>
<evidence type="ECO:0000256" key="7">
    <source>
        <dbReference type="ARBA" id="ARBA00022840"/>
    </source>
</evidence>
<keyword evidence="4 12" id="KW-0808">Transferase</keyword>
<feature type="transmembrane region" description="Helical" evidence="10">
    <location>
        <begin position="146"/>
        <end position="166"/>
    </location>
</feature>
<dbReference type="GO" id="GO:0000155">
    <property type="term" value="F:phosphorelay sensor kinase activity"/>
    <property type="evidence" value="ECO:0007669"/>
    <property type="project" value="InterPro"/>
</dbReference>
<keyword evidence="8" id="KW-0902">Two-component regulatory system</keyword>
<dbReference type="InterPro" id="IPR011712">
    <property type="entry name" value="Sig_transdc_His_kin_sub3_dim/P"/>
</dbReference>
<organism evidence="12 13">
    <name type="scientific">Ferrimicrobium acidiphilum DSM 19497</name>
    <dbReference type="NCBI Taxonomy" id="1121877"/>
    <lineage>
        <taxon>Bacteria</taxon>
        <taxon>Bacillati</taxon>
        <taxon>Actinomycetota</taxon>
        <taxon>Acidimicrobiia</taxon>
        <taxon>Acidimicrobiales</taxon>
        <taxon>Acidimicrobiaceae</taxon>
        <taxon>Ferrimicrobium</taxon>
    </lineage>
</organism>
<feature type="transmembrane region" description="Helical" evidence="10">
    <location>
        <begin position="12"/>
        <end position="32"/>
    </location>
</feature>
<dbReference type="EC" id="2.7.13.3" evidence="2"/>